<organism evidence="3 4">
    <name type="scientific">Rathayibacter caricis DSM 15933</name>
    <dbReference type="NCBI Taxonomy" id="1328867"/>
    <lineage>
        <taxon>Bacteria</taxon>
        <taxon>Bacillati</taxon>
        <taxon>Actinomycetota</taxon>
        <taxon>Actinomycetes</taxon>
        <taxon>Micrococcales</taxon>
        <taxon>Microbacteriaceae</taxon>
        <taxon>Rathayibacter</taxon>
    </lineage>
</organism>
<evidence type="ECO:0000313" key="3">
    <source>
        <dbReference type="EMBL" id="PTL71228.1"/>
    </source>
</evidence>
<evidence type="ECO:0000259" key="2">
    <source>
        <dbReference type="Pfam" id="PF07859"/>
    </source>
</evidence>
<evidence type="ECO:0000256" key="1">
    <source>
        <dbReference type="ARBA" id="ARBA00022801"/>
    </source>
</evidence>
<dbReference type="AlphaFoldDB" id="A0A2T4UNX5"/>
<keyword evidence="1" id="KW-0378">Hydrolase</keyword>
<name>A0A2T4UNX5_9MICO</name>
<reference evidence="3 4" key="1">
    <citation type="submission" date="2018-03" db="EMBL/GenBank/DDBJ databases">
        <title>Bacteriophage NCPPB3778 and a type I-E CRISPR drive the evolution of the US Biological Select Agent, Rathayibacter toxicus.</title>
        <authorList>
            <person name="Davis E.W.II."/>
            <person name="Tabima J.F."/>
            <person name="Weisberg A.J."/>
            <person name="Dantas Lopes L."/>
            <person name="Wiseman M.S."/>
            <person name="Wiseman M.S."/>
            <person name="Pupko T."/>
            <person name="Belcher M.S."/>
            <person name="Sechler A.J."/>
            <person name="Tancos M.A."/>
            <person name="Schroeder B.K."/>
            <person name="Murray T.D."/>
            <person name="Luster D.G."/>
            <person name="Schneider W.L."/>
            <person name="Rogers E."/>
            <person name="Andreote F.D."/>
            <person name="Grunwald N.J."/>
            <person name="Putnam M.L."/>
            <person name="Chang J.H."/>
        </authorList>
    </citation>
    <scope>NUCLEOTIDE SEQUENCE [LARGE SCALE GENOMIC DNA]</scope>
    <source>
        <strain evidence="3 4">DSM 15933</strain>
    </source>
</reference>
<protein>
    <recommendedName>
        <fullName evidence="2">Alpha/beta hydrolase fold-3 domain-containing protein</fullName>
    </recommendedName>
</protein>
<evidence type="ECO:0000313" key="4">
    <source>
        <dbReference type="Proteomes" id="UP000241085"/>
    </source>
</evidence>
<accession>A0A2T4UNX5</accession>
<dbReference type="PANTHER" id="PTHR48081:SF8">
    <property type="entry name" value="ALPHA_BETA HYDROLASE FOLD-3 DOMAIN-CONTAINING PROTEIN-RELATED"/>
    <property type="match status" value="1"/>
</dbReference>
<dbReference type="PANTHER" id="PTHR48081">
    <property type="entry name" value="AB HYDROLASE SUPERFAMILY PROTEIN C4A8.06C"/>
    <property type="match status" value="1"/>
</dbReference>
<feature type="domain" description="Alpha/beta hydrolase fold-3" evidence="2">
    <location>
        <begin position="93"/>
        <end position="298"/>
    </location>
</feature>
<proteinExistence type="predicted"/>
<dbReference type="InterPro" id="IPR029058">
    <property type="entry name" value="AB_hydrolase_fold"/>
</dbReference>
<dbReference type="Gene3D" id="3.40.50.1820">
    <property type="entry name" value="alpha/beta hydrolase"/>
    <property type="match status" value="1"/>
</dbReference>
<gene>
    <name evidence="3" type="ORF">C1I63_18480</name>
</gene>
<dbReference type="Pfam" id="PF07859">
    <property type="entry name" value="Abhydrolase_3"/>
    <property type="match status" value="1"/>
</dbReference>
<sequence>MIVWRSAVAIDVSARPCIQLERRTVTRRPFRPLFWSLSQLGSRVRFTPSVAGGLTTIALPAETGLVIPTRHGPVRAVVVRPASGPADSDPPVVLQLHGGGFLNRYPEQDRHIARYLASRLGAVVVLPDYSTAPGAQYPDAEEEMDDVARWVGASGRTHGWDGSRLLLSGISAGSKLAINICQQIHTNGGVRPLAVSLIVPVTDMSRTDRTSPARRPVISPFVQRLVAWAYVPDVTRRREALASPRYDPSVPLAMPPTLIQTAEYDTLATEGRELALSLRAAGVPVVHKTYAEADHGFYSQKPVSRVDEMLGEIVDFFAERLTHSRVAGPPPA</sequence>
<dbReference type="SUPFAM" id="SSF53474">
    <property type="entry name" value="alpha/beta-Hydrolases"/>
    <property type="match status" value="1"/>
</dbReference>
<dbReference type="EMBL" id="PZPL01000002">
    <property type="protein sequence ID" value="PTL71228.1"/>
    <property type="molecule type" value="Genomic_DNA"/>
</dbReference>
<keyword evidence="4" id="KW-1185">Reference proteome</keyword>
<comment type="caution">
    <text evidence="3">The sequence shown here is derived from an EMBL/GenBank/DDBJ whole genome shotgun (WGS) entry which is preliminary data.</text>
</comment>
<dbReference type="Proteomes" id="UP000241085">
    <property type="component" value="Unassembled WGS sequence"/>
</dbReference>
<dbReference type="GO" id="GO:0016787">
    <property type="term" value="F:hydrolase activity"/>
    <property type="evidence" value="ECO:0007669"/>
    <property type="project" value="UniProtKB-KW"/>
</dbReference>
<dbReference type="InterPro" id="IPR050300">
    <property type="entry name" value="GDXG_lipolytic_enzyme"/>
</dbReference>
<dbReference type="InterPro" id="IPR013094">
    <property type="entry name" value="AB_hydrolase_3"/>
</dbReference>